<proteinExistence type="predicted"/>
<dbReference type="PANTHER" id="PTHR21666:SF270">
    <property type="entry name" value="MUREIN HYDROLASE ACTIVATOR ENVC"/>
    <property type="match status" value="1"/>
</dbReference>
<evidence type="ECO:0000313" key="4">
    <source>
        <dbReference type="Proteomes" id="UP001589810"/>
    </source>
</evidence>
<dbReference type="EMBL" id="JBHLUD010000007">
    <property type="protein sequence ID" value="MFC0544450.1"/>
    <property type="molecule type" value="Genomic_DNA"/>
</dbReference>
<feature type="region of interest" description="Disordered" evidence="1">
    <location>
        <begin position="1"/>
        <end position="57"/>
    </location>
</feature>
<dbReference type="PANTHER" id="PTHR21666">
    <property type="entry name" value="PEPTIDASE-RELATED"/>
    <property type="match status" value="1"/>
</dbReference>
<reference evidence="3 4" key="1">
    <citation type="submission" date="2024-09" db="EMBL/GenBank/DDBJ databases">
        <authorList>
            <person name="Sun Q."/>
            <person name="Mori K."/>
        </authorList>
    </citation>
    <scope>NUCLEOTIDE SEQUENCE [LARGE SCALE GENOMIC DNA]</scope>
    <source>
        <strain evidence="3 4">TBRC 1432</strain>
    </source>
</reference>
<gene>
    <name evidence="3" type="ORF">ACFFH7_23290</name>
</gene>
<dbReference type="Gene3D" id="2.70.70.10">
    <property type="entry name" value="Glucose Permease (Domain IIA)"/>
    <property type="match status" value="1"/>
</dbReference>
<evidence type="ECO:0000256" key="1">
    <source>
        <dbReference type="SAM" id="MobiDB-lite"/>
    </source>
</evidence>
<accession>A0ABV6MVU9</accession>
<dbReference type="InterPro" id="IPR016047">
    <property type="entry name" value="M23ase_b-sheet_dom"/>
</dbReference>
<dbReference type="SUPFAM" id="SSF51261">
    <property type="entry name" value="Duplicated hybrid motif"/>
    <property type="match status" value="1"/>
</dbReference>
<keyword evidence="3" id="KW-0378">Hydrolase</keyword>
<feature type="domain" description="M23ase beta-sheet core" evidence="2">
    <location>
        <begin position="178"/>
        <end position="273"/>
    </location>
</feature>
<feature type="compositionally biased region" description="Polar residues" evidence="1">
    <location>
        <begin position="11"/>
        <end position="28"/>
    </location>
</feature>
<comment type="caution">
    <text evidence="3">The sequence shown here is derived from an EMBL/GenBank/DDBJ whole genome shotgun (WGS) entry which is preliminary data.</text>
</comment>
<dbReference type="InterPro" id="IPR050570">
    <property type="entry name" value="Cell_wall_metabolism_enzyme"/>
</dbReference>
<dbReference type="CDD" id="cd12797">
    <property type="entry name" value="M23_peptidase"/>
    <property type="match status" value="1"/>
</dbReference>
<dbReference type="Proteomes" id="UP001589810">
    <property type="component" value="Unassembled WGS sequence"/>
</dbReference>
<evidence type="ECO:0000313" key="3">
    <source>
        <dbReference type="EMBL" id="MFC0544450.1"/>
    </source>
</evidence>
<dbReference type="RefSeq" id="WP_337960486.1">
    <property type="nucleotide sequence ID" value="NZ_CP097263.1"/>
</dbReference>
<name>A0ABV6MVU9_9PSEU</name>
<dbReference type="GO" id="GO:0016787">
    <property type="term" value="F:hydrolase activity"/>
    <property type="evidence" value="ECO:0007669"/>
    <property type="project" value="UniProtKB-KW"/>
</dbReference>
<organism evidence="3 4">
    <name type="scientific">Kutzneria chonburiensis</name>
    <dbReference type="NCBI Taxonomy" id="1483604"/>
    <lineage>
        <taxon>Bacteria</taxon>
        <taxon>Bacillati</taxon>
        <taxon>Actinomycetota</taxon>
        <taxon>Actinomycetes</taxon>
        <taxon>Pseudonocardiales</taxon>
        <taxon>Pseudonocardiaceae</taxon>
        <taxon>Kutzneria</taxon>
    </lineage>
</organism>
<keyword evidence="4" id="KW-1185">Reference proteome</keyword>
<dbReference type="Pfam" id="PF01551">
    <property type="entry name" value="Peptidase_M23"/>
    <property type="match status" value="1"/>
</dbReference>
<evidence type="ECO:0000259" key="2">
    <source>
        <dbReference type="Pfam" id="PF01551"/>
    </source>
</evidence>
<sequence>MIGLPEAEGQALTQYRSPGGSKRSTTPTPRRDEQGEITRVPTPRARGSHRLPPPPSALRGRVAVAAVALGAFTAAAYGGTLTPSQQHSTDGIKPLADAREASAAFGIGGDAVGAPEVLPIQRGTDAAAEAQKLTNSEKVTADLAAQAAAKWKADHRPLFVKPAEGVLSSGFGGRWGAFHYGIDIANVMDTPIVAAADGVVIDAGPASGFGLWVRIRLADGSINVYGHMDTFSVHVGQHVQAGEQIARMGDRGESTGVHLHFEVWDPSGKKINPLPWLNARGITV</sequence>
<protein>
    <submittedName>
        <fullName evidence="3">M23 family metallopeptidase</fullName>
        <ecNumber evidence="3">3.4.24.-</ecNumber>
    </submittedName>
</protein>
<dbReference type="EC" id="3.4.24.-" evidence="3"/>
<dbReference type="InterPro" id="IPR011055">
    <property type="entry name" value="Dup_hybrid_motif"/>
</dbReference>